<dbReference type="GO" id="GO:0005886">
    <property type="term" value="C:plasma membrane"/>
    <property type="evidence" value="ECO:0007669"/>
    <property type="project" value="UniProtKB-SubCell"/>
</dbReference>
<evidence type="ECO:0000313" key="8">
    <source>
        <dbReference type="EMBL" id="EFO81760.1"/>
    </source>
</evidence>
<feature type="binding site" evidence="7">
    <location>
        <position position="140"/>
    </location>
    <ligand>
        <name>a 1,2-diacyl-sn-glycero-3-phospho-(1'-sn-glycerol)</name>
        <dbReference type="ChEBI" id="CHEBI:64716"/>
    </ligand>
</feature>
<feature type="transmembrane region" description="Helical" evidence="7">
    <location>
        <begin position="94"/>
        <end position="114"/>
    </location>
</feature>
<dbReference type="AlphaFoldDB" id="E1IAI6"/>
<comment type="caution">
    <text evidence="8">The sequence shown here is derived from an EMBL/GenBank/DDBJ whole genome shotgun (WGS) entry which is preliminary data.</text>
</comment>
<dbReference type="EMBL" id="ADVR01000005">
    <property type="protein sequence ID" value="EFO81760.1"/>
    <property type="molecule type" value="Genomic_DNA"/>
</dbReference>
<dbReference type="EC" id="2.5.1.145" evidence="7"/>
<comment type="catalytic activity">
    <reaction evidence="7">
        <text>L-cysteinyl-[prolipoprotein] + a 1,2-diacyl-sn-glycero-3-phospho-(1'-sn-glycerol) = an S-1,2-diacyl-sn-glyceryl-L-cysteinyl-[prolipoprotein] + sn-glycerol 1-phosphate + H(+)</text>
        <dbReference type="Rhea" id="RHEA:56712"/>
        <dbReference type="Rhea" id="RHEA-COMP:14679"/>
        <dbReference type="Rhea" id="RHEA-COMP:14680"/>
        <dbReference type="ChEBI" id="CHEBI:15378"/>
        <dbReference type="ChEBI" id="CHEBI:29950"/>
        <dbReference type="ChEBI" id="CHEBI:57685"/>
        <dbReference type="ChEBI" id="CHEBI:64716"/>
        <dbReference type="ChEBI" id="CHEBI:140658"/>
        <dbReference type="EC" id="2.5.1.145"/>
    </reaction>
</comment>
<feature type="transmembrane region" description="Helical" evidence="7">
    <location>
        <begin position="182"/>
        <end position="203"/>
    </location>
</feature>
<comment type="similarity">
    <text evidence="1 7">Belongs to the Lgt family.</text>
</comment>
<evidence type="ECO:0000256" key="4">
    <source>
        <dbReference type="ARBA" id="ARBA00022692"/>
    </source>
</evidence>
<feature type="transmembrane region" description="Helical" evidence="7">
    <location>
        <begin position="25"/>
        <end position="42"/>
    </location>
</feature>
<dbReference type="GO" id="GO:0042158">
    <property type="term" value="P:lipoprotein biosynthetic process"/>
    <property type="evidence" value="ECO:0007669"/>
    <property type="project" value="UniProtKB-UniRule"/>
</dbReference>
<dbReference type="PROSITE" id="PS01311">
    <property type="entry name" value="LGT"/>
    <property type="match status" value="1"/>
</dbReference>
<keyword evidence="6 7" id="KW-0472">Membrane</keyword>
<dbReference type="STRING" id="765420.OSCT_0337"/>
<dbReference type="GO" id="GO:0008961">
    <property type="term" value="F:phosphatidylglycerol-prolipoprotein diacylglyceryl transferase activity"/>
    <property type="evidence" value="ECO:0007669"/>
    <property type="project" value="UniProtKB-UniRule"/>
</dbReference>
<keyword evidence="3 7" id="KW-0808">Transferase</keyword>
<keyword evidence="2 7" id="KW-1003">Cell membrane</keyword>
<dbReference type="PANTHER" id="PTHR30589">
    <property type="entry name" value="PROLIPOPROTEIN DIACYLGLYCERYL TRANSFERASE"/>
    <property type="match status" value="1"/>
</dbReference>
<feature type="transmembrane region" description="Helical" evidence="7">
    <location>
        <begin position="121"/>
        <end position="139"/>
    </location>
</feature>
<feature type="transmembrane region" description="Helical" evidence="7">
    <location>
        <begin position="54"/>
        <end position="74"/>
    </location>
</feature>
<feature type="transmembrane region" description="Helical" evidence="7">
    <location>
        <begin position="262"/>
        <end position="280"/>
    </location>
</feature>
<comment type="function">
    <text evidence="7">Catalyzes the transfer of the diacylglyceryl group from phosphatidylglycerol to the sulfhydryl group of the N-terminal cysteine of a prolipoprotein, the first step in the formation of mature lipoproteins.</text>
</comment>
<dbReference type="eggNOG" id="COG0682">
    <property type="taxonomic scope" value="Bacteria"/>
</dbReference>
<evidence type="ECO:0000256" key="6">
    <source>
        <dbReference type="ARBA" id="ARBA00023136"/>
    </source>
</evidence>
<reference evidence="8 9" key="1">
    <citation type="journal article" date="2011" name="J. Bacteriol.">
        <title>Draft genome sequence of the anoxygenic filamentous phototrophic bacterium Oscillochloris trichoides subsp. DG-6.</title>
        <authorList>
            <person name="Kuznetsov B.B."/>
            <person name="Ivanovsky R.N."/>
            <person name="Keppen O.I."/>
            <person name="Sukhacheva M.V."/>
            <person name="Bumazhkin B.K."/>
            <person name="Patutina E.O."/>
            <person name="Beletsky A.V."/>
            <person name="Mardanov A.V."/>
            <person name="Baslerov R.V."/>
            <person name="Panteleeva A.N."/>
            <person name="Kolganova T.V."/>
            <person name="Ravin N.V."/>
            <person name="Skryabin K.G."/>
        </authorList>
    </citation>
    <scope>NUCLEOTIDE SEQUENCE [LARGE SCALE GENOMIC DNA]</scope>
    <source>
        <strain evidence="8 9">DG-6</strain>
    </source>
</reference>
<feature type="transmembrane region" description="Helical" evidence="7">
    <location>
        <begin position="224"/>
        <end position="242"/>
    </location>
</feature>
<organism evidence="8 9">
    <name type="scientific">Oscillochloris trichoides DG-6</name>
    <dbReference type="NCBI Taxonomy" id="765420"/>
    <lineage>
        <taxon>Bacteria</taxon>
        <taxon>Bacillati</taxon>
        <taxon>Chloroflexota</taxon>
        <taxon>Chloroflexia</taxon>
        <taxon>Chloroflexales</taxon>
        <taxon>Chloroflexineae</taxon>
        <taxon>Oscillochloridaceae</taxon>
        <taxon>Oscillochloris</taxon>
    </lineage>
</organism>
<dbReference type="UniPathway" id="UPA00664"/>
<keyword evidence="4 7" id="KW-0812">Transmembrane</keyword>
<evidence type="ECO:0000256" key="2">
    <source>
        <dbReference type="ARBA" id="ARBA00022475"/>
    </source>
</evidence>
<dbReference type="NCBIfam" id="TIGR00544">
    <property type="entry name" value="lgt"/>
    <property type="match status" value="1"/>
</dbReference>
<gene>
    <name evidence="7" type="primary">lgt</name>
    <name evidence="8" type="ORF">OSCT_0337</name>
</gene>
<evidence type="ECO:0000256" key="5">
    <source>
        <dbReference type="ARBA" id="ARBA00022989"/>
    </source>
</evidence>
<dbReference type="Pfam" id="PF01790">
    <property type="entry name" value="LGT"/>
    <property type="match status" value="1"/>
</dbReference>
<evidence type="ECO:0000256" key="3">
    <source>
        <dbReference type="ARBA" id="ARBA00022679"/>
    </source>
</evidence>
<protein>
    <recommendedName>
        <fullName evidence="7">Phosphatidylglycerol--prolipoprotein diacylglyceryl transferase</fullName>
        <ecNumber evidence="7">2.5.1.145</ecNumber>
    </recommendedName>
</protein>
<dbReference type="InterPro" id="IPR001640">
    <property type="entry name" value="Lgt"/>
</dbReference>
<accession>E1IAI6</accession>
<keyword evidence="9" id="KW-1185">Reference proteome</keyword>
<dbReference type="OrthoDB" id="871140at2"/>
<evidence type="ECO:0000256" key="7">
    <source>
        <dbReference type="HAMAP-Rule" id="MF_01147"/>
    </source>
</evidence>
<sequence length="298" mass="33142">MGLYPPDDPFLFQITLFGLPLAVRWYGAIIMSGALFAAWLASRRAVVRGFDPDHVWNQLMLGMVLGIAGARIYYVAFEWDRFGGDFFRMINLTTGGLAVHGSLIGAILSVLIYTRYAKLPFWEWLDVCVPGFLIAQGIGRWGNFFNQEAYGRPTSLGLGVRIDPEHRLPPYNDMQQYPIETLFHATFLYESLWNITGGALLLLADRLVGRGAEAERRWLRPGDLLFLYGIIYSSGRFWIEGLRTDSLCLNGVGGECVGSLRVAQLVSLSLIVLCVAALAWNHRRSAPTPPSPVRAANG</sequence>
<dbReference type="PANTHER" id="PTHR30589:SF0">
    <property type="entry name" value="PHOSPHATIDYLGLYCEROL--PROLIPOPROTEIN DIACYLGLYCERYL TRANSFERASE"/>
    <property type="match status" value="1"/>
</dbReference>
<dbReference type="HAMAP" id="MF_01147">
    <property type="entry name" value="Lgt"/>
    <property type="match status" value="1"/>
</dbReference>
<proteinExistence type="inferred from homology"/>
<comment type="subcellular location">
    <subcellularLocation>
        <location evidence="7">Cell membrane</location>
        <topology evidence="7">Multi-pass membrane protein</topology>
    </subcellularLocation>
</comment>
<evidence type="ECO:0000313" key="9">
    <source>
        <dbReference type="Proteomes" id="UP000054010"/>
    </source>
</evidence>
<comment type="pathway">
    <text evidence="7">Protein modification; lipoprotein biosynthesis (diacylglyceryl transfer).</text>
</comment>
<keyword evidence="5 7" id="KW-1133">Transmembrane helix</keyword>
<evidence type="ECO:0000256" key="1">
    <source>
        <dbReference type="ARBA" id="ARBA00007150"/>
    </source>
</evidence>
<dbReference type="Proteomes" id="UP000054010">
    <property type="component" value="Unassembled WGS sequence"/>
</dbReference>
<dbReference type="HOGENOM" id="CLU_013386_1_2_0"/>
<name>E1IAI6_9CHLR</name>